<name>A0A7E4VHL2_PANRE</name>
<dbReference type="Gene3D" id="1.10.10.1540">
    <property type="entry name" value="Costar domain"/>
    <property type="match status" value="1"/>
</dbReference>
<dbReference type="GO" id="GO:0030017">
    <property type="term" value="C:sarcomere"/>
    <property type="evidence" value="ECO:0007669"/>
    <property type="project" value="TreeGrafter"/>
</dbReference>
<dbReference type="PANTHER" id="PTHR22739:SF7">
    <property type="entry name" value="EG:152A3.3 PROTEIN-RELATED"/>
    <property type="match status" value="1"/>
</dbReference>
<dbReference type="GO" id="GO:0035025">
    <property type="term" value="P:positive regulation of Rho protein signal transduction"/>
    <property type="evidence" value="ECO:0007669"/>
    <property type="project" value="InterPro"/>
</dbReference>
<reference evidence="3" key="2">
    <citation type="submission" date="2020-10" db="UniProtKB">
        <authorList>
            <consortium name="WormBaseParasite"/>
        </authorList>
    </citation>
    <scope>IDENTIFICATION</scope>
</reference>
<dbReference type="Pfam" id="PF14705">
    <property type="entry name" value="Costars"/>
    <property type="match status" value="1"/>
</dbReference>
<feature type="domain" description="Costars" evidence="1">
    <location>
        <begin position="55"/>
        <end position="130"/>
    </location>
</feature>
<dbReference type="GO" id="GO:0045944">
    <property type="term" value="P:positive regulation of transcription by RNA polymerase II"/>
    <property type="evidence" value="ECO:0007669"/>
    <property type="project" value="TreeGrafter"/>
</dbReference>
<dbReference type="Proteomes" id="UP000492821">
    <property type="component" value="Unassembled WGS sequence"/>
</dbReference>
<evidence type="ECO:0000313" key="3">
    <source>
        <dbReference type="WBParaSite" id="Pan_g20347.t1"/>
    </source>
</evidence>
<dbReference type="AlphaFoldDB" id="A0A7E4VHL2"/>
<protein>
    <submittedName>
        <fullName evidence="3">Costars domain-containing protein</fullName>
    </submittedName>
</protein>
<dbReference type="InterPro" id="IPR027817">
    <property type="entry name" value="Costars_dom"/>
</dbReference>
<dbReference type="WBParaSite" id="Pan_g20347.t1">
    <property type="protein sequence ID" value="Pan_g20347.t1"/>
    <property type="gene ID" value="Pan_g20347"/>
</dbReference>
<dbReference type="InterPro" id="IPR026111">
    <property type="entry name" value="Abra"/>
</dbReference>
<reference evidence="2" key="1">
    <citation type="journal article" date="2013" name="Genetics">
        <title>The draft genome and transcriptome of Panagrellus redivivus are shaped by the harsh demands of a free-living lifestyle.</title>
        <authorList>
            <person name="Srinivasan J."/>
            <person name="Dillman A.R."/>
            <person name="Macchietto M.G."/>
            <person name="Heikkinen L."/>
            <person name="Lakso M."/>
            <person name="Fracchia K.M."/>
            <person name="Antoshechkin I."/>
            <person name="Mortazavi A."/>
            <person name="Wong G."/>
            <person name="Sternberg P.W."/>
        </authorList>
    </citation>
    <scope>NUCLEOTIDE SEQUENCE [LARGE SCALE GENOMIC DNA]</scope>
    <source>
        <strain evidence="2">MT8872</strain>
    </source>
</reference>
<evidence type="ECO:0000313" key="2">
    <source>
        <dbReference type="Proteomes" id="UP000492821"/>
    </source>
</evidence>
<evidence type="ECO:0000259" key="1">
    <source>
        <dbReference type="SMART" id="SM01283"/>
    </source>
</evidence>
<proteinExistence type="predicted"/>
<organism evidence="2 3">
    <name type="scientific">Panagrellus redivivus</name>
    <name type="common">Microworm</name>
    <dbReference type="NCBI Taxonomy" id="6233"/>
    <lineage>
        <taxon>Eukaryota</taxon>
        <taxon>Metazoa</taxon>
        <taxon>Ecdysozoa</taxon>
        <taxon>Nematoda</taxon>
        <taxon>Chromadorea</taxon>
        <taxon>Rhabditida</taxon>
        <taxon>Tylenchina</taxon>
        <taxon>Panagrolaimomorpha</taxon>
        <taxon>Panagrolaimoidea</taxon>
        <taxon>Panagrolaimidae</taxon>
        <taxon>Panagrellus</taxon>
    </lineage>
</organism>
<dbReference type="GO" id="GO:0003779">
    <property type="term" value="F:actin binding"/>
    <property type="evidence" value="ECO:0007669"/>
    <property type="project" value="InterPro"/>
</dbReference>
<sequence length="154" mass="17633">MIAKFNGAAQKNEDELKSSPYSDKYVIKKFDRNAQDYARPTVGSKTEARANRAGDYVTREIIFLCELISQNAVGEPPNCIIKFGPLFYLYAHYSDKLVGMLLRARKYGLVSFEGEMLYQRQDDHKEIRLLKTIDEIRKIVKYSGDPVNCVAIVQ</sequence>
<accession>A0A7E4VHL2</accession>
<keyword evidence="2" id="KW-1185">Reference proteome</keyword>
<dbReference type="InterPro" id="IPR038095">
    <property type="entry name" value="Costars_sf"/>
</dbReference>
<dbReference type="SMART" id="SM01283">
    <property type="entry name" value="Costars"/>
    <property type="match status" value="1"/>
</dbReference>
<dbReference type="PANTHER" id="PTHR22739">
    <property type="entry name" value="STRIATED MUSCLE ACTIVATOR OF RHO-DEPENDENT SIGNALING-RELATED"/>
    <property type="match status" value="1"/>
</dbReference>